<keyword evidence="3" id="KW-1185">Reference proteome</keyword>
<dbReference type="STRING" id="1888891.DSOL_4040"/>
<dbReference type="RefSeq" id="WP_075366450.1">
    <property type="nucleotide sequence ID" value="NZ_MLBF01000043.1"/>
</dbReference>
<organism evidence="2 3">
    <name type="scientific">Desulfosporosinus metallidurans</name>
    <dbReference type="NCBI Taxonomy" id="1888891"/>
    <lineage>
        <taxon>Bacteria</taxon>
        <taxon>Bacillati</taxon>
        <taxon>Bacillota</taxon>
        <taxon>Clostridia</taxon>
        <taxon>Eubacteriales</taxon>
        <taxon>Desulfitobacteriaceae</taxon>
        <taxon>Desulfosporosinus</taxon>
    </lineage>
</organism>
<dbReference type="InterPro" id="IPR035919">
    <property type="entry name" value="EAL_sf"/>
</dbReference>
<dbReference type="InterPro" id="IPR001633">
    <property type="entry name" value="EAL_dom"/>
</dbReference>
<dbReference type="Pfam" id="PF00563">
    <property type="entry name" value="EAL"/>
    <property type="match status" value="1"/>
</dbReference>
<dbReference type="PANTHER" id="PTHR33121:SF70">
    <property type="entry name" value="SIGNALING PROTEIN YKOW"/>
    <property type="match status" value="1"/>
</dbReference>
<dbReference type="GO" id="GO:0071111">
    <property type="term" value="F:cyclic-guanylate-specific phosphodiesterase activity"/>
    <property type="evidence" value="ECO:0007669"/>
    <property type="project" value="InterPro"/>
</dbReference>
<dbReference type="CDD" id="cd01948">
    <property type="entry name" value="EAL"/>
    <property type="match status" value="1"/>
</dbReference>
<dbReference type="PANTHER" id="PTHR33121">
    <property type="entry name" value="CYCLIC DI-GMP PHOSPHODIESTERASE PDEF"/>
    <property type="match status" value="1"/>
</dbReference>
<dbReference type="PROSITE" id="PS50883">
    <property type="entry name" value="EAL"/>
    <property type="match status" value="1"/>
</dbReference>
<accession>A0A1Q8QM25</accession>
<dbReference type="AlphaFoldDB" id="A0A1Q8QM25"/>
<dbReference type="InterPro" id="IPR050706">
    <property type="entry name" value="Cyclic-di-GMP_PDE-like"/>
</dbReference>
<dbReference type="Gene3D" id="3.20.20.450">
    <property type="entry name" value="EAL domain"/>
    <property type="match status" value="1"/>
</dbReference>
<evidence type="ECO:0000313" key="3">
    <source>
        <dbReference type="Proteomes" id="UP000186102"/>
    </source>
</evidence>
<evidence type="ECO:0000259" key="1">
    <source>
        <dbReference type="PROSITE" id="PS50883"/>
    </source>
</evidence>
<gene>
    <name evidence="2" type="ORF">DSOL_4040</name>
</gene>
<dbReference type="SUPFAM" id="SSF141868">
    <property type="entry name" value="EAL domain-like"/>
    <property type="match status" value="1"/>
</dbReference>
<comment type="caution">
    <text evidence="2">The sequence shown here is derived from an EMBL/GenBank/DDBJ whole genome shotgun (WGS) entry which is preliminary data.</text>
</comment>
<dbReference type="SMART" id="SM00052">
    <property type="entry name" value="EAL"/>
    <property type="match status" value="1"/>
</dbReference>
<reference evidence="2 3" key="1">
    <citation type="submission" date="2016-09" db="EMBL/GenBank/DDBJ databases">
        <title>Complete genome of Desulfosporosinus sp. OL.</title>
        <authorList>
            <person name="Mardanov A."/>
            <person name="Beletsky A."/>
            <person name="Panova A."/>
            <person name="Karnachuk O."/>
            <person name="Ravin N."/>
        </authorList>
    </citation>
    <scope>NUCLEOTIDE SEQUENCE [LARGE SCALE GENOMIC DNA]</scope>
    <source>
        <strain evidence="2 3">OL</strain>
    </source>
</reference>
<proteinExistence type="predicted"/>
<sequence length="159" mass="18314">MKKSNIERLLRKAINRNEFVLHYQPQYTVTGKLRGFEALIRWNNPEMGFLNPMELIPIAEETGLIIQIGEWVLNTAILTCRKFEDKHDCDLVMAVNISPIQFRQKEFGEIVMKAIKSSGLKPTSLELEVTESSFINNYDSVANELRNLKEFGVRIALSR</sequence>
<dbReference type="Proteomes" id="UP000186102">
    <property type="component" value="Unassembled WGS sequence"/>
</dbReference>
<name>A0A1Q8QM25_9FIRM</name>
<protein>
    <submittedName>
        <fullName evidence="2">Diguanylate cyclase/phosphodiesterase (GGDEF &amp; EAL domains) with PAS/PAC sensor(S)</fullName>
    </submittedName>
</protein>
<dbReference type="EMBL" id="MLBF01000043">
    <property type="protein sequence ID" value="OLN28391.1"/>
    <property type="molecule type" value="Genomic_DNA"/>
</dbReference>
<feature type="domain" description="EAL" evidence="1">
    <location>
        <begin position="3"/>
        <end position="159"/>
    </location>
</feature>
<evidence type="ECO:0000313" key="2">
    <source>
        <dbReference type="EMBL" id="OLN28391.1"/>
    </source>
</evidence>